<dbReference type="PANTHER" id="PTHR45674:SF4">
    <property type="entry name" value="DNA LIGASE 1"/>
    <property type="match status" value="1"/>
</dbReference>
<dbReference type="InterPro" id="IPR050191">
    <property type="entry name" value="ATP-dep_DNA_ligase"/>
</dbReference>
<dbReference type="Gene3D" id="2.40.50.140">
    <property type="entry name" value="Nucleic acid-binding proteins"/>
    <property type="match status" value="1"/>
</dbReference>
<dbReference type="EMBL" id="MFJY01000022">
    <property type="protein sequence ID" value="OGG28146.1"/>
    <property type="molecule type" value="Genomic_DNA"/>
</dbReference>
<proteinExistence type="inferred from homology"/>
<dbReference type="GO" id="GO:0071897">
    <property type="term" value="P:DNA biosynthetic process"/>
    <property type="evidence" value="ECO:0007669"/>
    <property type="project" value="InterPro"/>
</dbReference>
<keyword evidence="8 12" id="KW-0233">DNA recombination</keyword>
<dbReference type="InterPro" id="IPR012310">
    <property type="entry name" value="DNA_ligase_ATP-dep_cent"/>
</dbReference>
<dbReference type="InterPro" id="IPR016059">
    <property type="entry name" value="DNA_ligase_ATP-dep_CS"/>
</dbReference>
<dbReference type="GO" id="GO:0006281">
    <property type="term" value="P:DNA repair"/>
    <property type="evidence" value="ECO:0007669"/>
    <property type="project" value="UniProtKB-KW"/>
</dbReference>
<dbReference type="GO" id="GO:0051301">
    <property type="term" value="P:cell division"/>
    <property type="evidence" value="ECO:0007669"/>
    <property type="project" value="UniProtKB-KW"/>
</dbReference>
<dbReference type="Gene3D" id="3.30.470.30">
    <property type="entry name" value="DNA ligase/mRNA capping enzyme"/>
    <property type="match status" value="1"/>
</dbReference>
<dbReference type="Pfam" id="PF04679">
    <property type="entry name" value="DNA_ligase_A_C"/>
    <property type="match status" value="1"/>
</dbReference>
<keyword evidence="3" id="KW-0132">Cell division</keyword>
<keyword evidence="2 12" id="KW-0436">Ligase</keyword>
<dbReference type="GO" id="GO:0006310">
    <property type="term" value="P:DNA recombination"/>
    <property type="evidence" value="ECO:0007669"/>
    <property type="project" value="UniProtKB-KW"/>
</dbReference>
<dbReference type="GO" id="GO:0004519">
    <property type="term" value="F:endonuclease activity"/>
    <property type="evidence" value="ECO:0007669"/>
    <property type="project" value="InterPro"/>
</dbReference>
<dbReference type="InterPro" id="IPR012308">
    <property type="entry name" value="DNA_ligase_ATP-dep_N"/>
</dbReference>
<dbReference type="PRINTS" id="PR00379">
    <property type="entry name" value="INTEIN"/>
</dbReference>
<evidence type="ECO:0000256" key="1">
    <source>
        <dbReference type="ARBA" id="ARBA00007572"/>
    </source>
</evidence>
<dbReference type="NCBIfam" id="TIGR00574">
    <property type="entry name" value="dnl1"/>
    <property type="match status" value="1"/>
</dbReference>
<dbReference type="InterPro" id="IPR004042">
    <property type="entry name" value="Intein_endonuc_central"/>
</dbReference>
<keyword evidence="9 12" id="KW-0234">DNA repair</keyword>
<evidence type="ECO:0000256" key="6">
    <source>
        <dbReference type="ARBA" id="ARBA00022763"/>
    </source>
</evidence>
<dbReference type="Proteomes" id="UP000178305">
    <property type="component" value="Unassembled WGS sequence"/>
</dbReference>
<dbReference type="GO" id="GO:0016539">
    <property type="term" value="P:intein-mediated protein splicing"/>
    <property type="evidence" value="ECO:0007669"/>
    <property type="project" value="InterPro"/>
</dbReference>
<evidence type="ECO:0000256" key="13">
    <source>
        <dbReference type="RuleBase" id="RU004196"/>
    </source>
</evidence>
<dbReference type="InterPro" id="IPR027434">
    <property type="entry name" value="Homing_endonucl"/>
</dbReference>
<dbReference type="PROSITE" id="PS50819">
    <property type="entry name" value="INTEIN_ENDONUCLEASE"/>
    <property type="match status" value="1"/>
</dbReference>
<comment type="catalytic activity">
    <reaction evidence="11 12">
        <text>ATP + (deoxyribonucleotide)n-3'-hydroxyl + 5'-phospho-(deoxyribonucleotide)m = (deoxyribonucleotide)n+m + AMP + diphosphate.</text>
        <dbReference type="EC" id="6.5.1.1"/>
    </reaction>
</comment>
<dbReference type="Gene3D" id="1.10.3260.10">
    <property type="entry name" value="DNA ligase, ATP-dependent, N-terminal domain"/>
    <property type="match status" value="1"/>
</dbReference>
<dbReference type="GO" id="GO:0006273">
    <property type="term" value="P:lagging strand elongation"/>
    <property type="evidence" value="ECO:0007669"/>
    <property type="project" value="TreeGrafter"/>
</dbReference>
<dbReference type="SUPFAM" id="SSF117018">
    <property type="entry name" value="ATP-dependent DNA ligase DNA-binding domain"/>
    <property type="match status" value="1"/>
</dbReference>
<dbReference type="PROSITE" id="PS00697">
    <property type="entry name" value="DNA_LIGASE_A1"/>
    <property type="match status" value="1"/>
</dbReference>
<evidence type="ECO:0000256" key="4">
    <source>
        <dbReference type="ARBA" id="ARBA00022705"/>
    </source>
</evidence>
<dbReference type="SMART" id="SM00306">
    <property type="entry name" value="HintN"/>
    <property type="match status" value="1"/>
</dbReference>
<feature type="domain" description="ATP-dependent DNA ligase family profile" evidence="14">
    <location>
        <begin position="673"/>
        <end position="797"/>
    </location>
</feature>
<evidence type="ECO:0000259" key="14">
    <source>
        <dbReference type="PROSITE" id="PS50160"/>
    </source>
</evidence>
<dbReference type="InterPro" id="IPR000977">
    <property type="entry name" value="DNA_ligase_ATP-dep"/>
</dbReference>
<dbReference type="EC" id="6.5.1.1" evidence="12"/>
<evidence type="ECO:0000256" key="9">
    <source>
        <dbReference type="ARBA" id="ARBA00023204"/>
    </source>
</evidence>
<dbReference type="SUPFAM" id="SSF51294">
    <property type="entry name" value="Hedgehog/intein (Hint) domain"/>
    <property type="match status" value="1"/>
</dbReference>
<dbReference type="InterPro" id="IPR012340">
    <property type="entry name" value="NA-bd_OB-fold"/>
</dbReference>
<accession>A0A1F6ATX3</accession>
<keyword evidence="4" id="KW-0235">DNA replication</keyword>
<dbReference type="InterPro" id="IPR036844">
    <property type="entry name" value="Hint_dom_sf"/>
</dbReference>
<comment type="similarity">
    <text evidence="1 13">Belongs to the ATP-dependent DNA ligase family.</text>
</comment>
<name>A0A1F6ATX3_9BACT</name>
<dbReference type="InterPro" id="IPR012309">
    <property type="entry name" value="DNA_ligase_ATP-dep_C"/>
</dbReference>
<dbReference type="PANTHER" id="PTHR45674">
    <property type="entry name" value="DNA LIGASE 1/3 FAMILY MEMBER"/>
    <property type="match status" value="1"/>
</dbReference>
<dbReference type="InterPro" id="IPR006142">
    <property type="entry name" value="INTEIN"/>
</dbReference>
<dbReference type="GO" id="GO:0003677">
    <property type="term" value="F:DNA binding"/>
    <property type="evidence" value="ECO:0007669"/>
    <property type="project" value="InterPro"/>
</dbReference>
<dbReference type="Gene3D" id="2.170.16.10">
    <property type="entry name" value="Hedgehog/Intein (Hint) domain"/>
    <property type="match status" value="1"/>
</dbReference>
<dbReference type="InterPro" id="IPR036599">
    <property type="entry name" value="DNA_ligase_N_sf"/>
</dbReference>
<dbReference type="Gene3D" id="3.10.28.10">
    <property type="entry name" value="Homing endonucleases"/>
    <property type="match status" value="1"/>
</dbReference>
<dbReference type="SUPFAM" id="SSF50249">
    <property type="entry name" value="Nucleic acid-binding proteins"/>
    <property type="match status" value="1"/>
</dbReference>
<evidence type="ECO:0000256" key="10">
    <source>
        <dbReference type="ARBA" id="ARBA00023306"/>
    </source>
</evidence>
<dbReference type="SUPFAM" id="SSF56091">
    <property type="entry name" value="DNA ligase/mRNA capping enzyme, catalytic domain"/>
    <property type="match status" value="1"/>
</dbReference>
<evidence type="ECO:0000256" key="11">
    <source>
        <dbReference type="ARBA" id="ARBA00034003"/>
    </source>
</evidence>
<dbReference type="Pfam" id="PF04675">
    <property type="entry name" value="DNA_ligase_A_N"/>
    <property type="match status" value="1"/>
</dbReference>
<feature type="domain" description="DOD-type homing endonuclease" evidence="15">
    <location>
        <begin position="385"/>
        <end position="525"/>
    </location>
</feature>
<evidence type="ECO:0000256" key="5">
    <source>
        <dbReference type="ARBA" id="ARBA00022741"/>
    </source>
</evidence>
<dbReference type="GO" id="GO:0005524">
    <property type="term" value="F:ATP binding"/>
    <property type="evidence" value="ECO:0007669"/>
    <property type="project" value="UniProtKB-KW"/>
</dbReference>
<evidence type="ECO:0000256" key="2">
    <source>
        <dbReference type="ARBA" id="ARBA00022598"/>
    </source>
</evidence>
<keyword evidence="7 12" id="KW-0067">ATP-binding</keyword>
<dbReference type="GO" id="GO:0003910">
    <property type="term" value="F:DNA ligase (ATP) activity"/>
    <property type="evidence" value="ECO:0007669"/>
    <property type="project" value="UniProtKB-EC"/>
</dbReference>
<evidence type="ECO:0000256" key="8">
    <source>
        <dbReference type="ARBA" id="ARBA00023172"/>
    </source>
</evidence>
<evidence type="ECO:0000256" key="12">
    <source>
        <dbReference type="RuleBase" id="RU000617"/>
    </source>
</evidence>
<reference evidence="16 17" key="1">
    <citation type="journal article" date="2016" name="Nat. Commun.">
        <title>Thousands of microbial genomes shed light on interconnected biogeochemical processes in an aquifer system.</title>
        <authorList>
            <person name="Anantharaman K."/>
            <person name="Brown C.T."/>
            <person name="Hug L.A."/>
            <person name="Sharon I."/>
            <person name="Castelle C.J."/>
            <person name="Probst A.J."/>
            <person name="Thomas B.C."/>
            <person name="Singh A."/>
            <person name="Wilkins M.J."/>
            <person name="Karaoz U."/>
            <person name="Brodie E.L."/>
            <person name="Williams K.H."/>
            <person name="Hubbard S.S."/>
            <person name="Banfield J.F."/>
        </authorList>
    </citation>
    <scope>NUCLEOTIDE SEQUENCE [LARGE SCALE GENOMIC DNA]</scope>
</reference>
<evidence type="ECO:0000313" key="16">
    <source>
        <dbReference type="EMBL" id="OGG28146.1"/>
    </source>
</evidence>
<evidence type="ECO:0000259" key="15">
    <source>
        <dbReference type="PROSITE" id="PS50819"/>
    </source>
</evidence>
<keyword evidence="6 12" id="KW-0227">DNA damage</keyword>
<sequence>MTFSLLAQYFKKLESTPSRNAMTEILAQLFKNATKDEIGKICYLLQGRVAPLYEPIEFGVADKFVIRAIAQAYGVDGNNVTKIFKKLGDLGLAAEAISQQSLAIDQKKNMSVADVYRLLYTITQKSGEGSQEKKITILAELLKDADALSARYIARIPLDKLRLGFSDMTMLDSLSFLLAGDKSLRSKLEDAYNVRPDIGWLAQQIKNSNVNIQNFQASPKLGTPILPALCQRLPNADEMIKKMGRVAVEPKYDGVRCVGGYTGLFIKERGYISARDVHEGDFVLTHKGRFKKIIAVSKRHKRKGEALYRLQTMLGDACTISGDHPVLLDKKGIPTWTPVNQLSSTDWLIFPKVQRKTGSIGRQLILEDGAGYTKSIPWSNDFFRFLGFWVGDGFSNNSHQSERVGLTFNAKTEKTLATAYERIIRQTLKIRIISRNERNGGLNIYWRDPVFRVWLCKEFRYDDGGDHGKCLPDWMYRISRQQFLAFMKGWEEADGASQHGGGNRITTKEHRLAQKAVLLGSLFRFPIGVRKARIALQSKIIKTYYELILPGTDRYIHELTHSYAVKIRSIERAYIHPKSHLYDFEIEGDQSFCTSLAALHNCQIHVSNKEIKTFSRNLENTTLMFPELSGIGKQINAYEVILDGEAIGVDPATGKLIPFQETMSRKRKHDIEATRHKIPLKFFIFDILYRDGKELLDMALSDRRKLLEQIVKNGAILTISPQIVTDSAQVIRRYHDEQLARGLEGAVVKTWDSPYEPGRTGYSWVKFKEEEGKTGKLTDTIDAVVMGYYKGQGKRTGFGIGMFLVGVRSGDGFVTVTKIGTGVSDRLWKEFRVKLEKIKTKEQPKEYVGVHKLFTPDIWVLPKIVVEIAGDDLTKSPSHGAGVAVRFPRLVRIRSDKSPRQATTVDEVTKMYHNQTTSHS</sequence>
<evidence type="ECO:0000256" key="3">
    <source>
        <dbReference type="ARBA" id="ARBA00022618"/>
    </source>
</evidence>
<comment type="caution">
    <text evidence="16">The sequence shown here is derived from an EMBL/GenBank/DDBJ whole genome shotgun (WGS) entry which is preliminary data.</text>
</comment>
<evidence type="ECO:0000313" key="17">
    <source>
        <dbReference type="Proteomes" id="UP000178305"/>
    </source>
</evidence>
<gene>
    <name evidence="16" type="ORF">A3A64_03165</name>
</gene>
<keyword evidence="10" id="KW-0131">Cell cycle</keyword>
<dbReference type="Pfam" id="PF01068">
    <property type="entry name" value="DNA_ligase_A_M"/>
    <property type="match status" value="1"/>
</dbReference>
<evidence type="ECO:0000256" key="7">
    <source>
        <dbReference type="ARBA" id="ARBA00022840"/>
    </source>
</evidence>
<dbReference type="AlphaFoldDB" id="A0A1F6ATX3"/>
<dbReference type="CDD" id="cd00081">
    <property type="entry name" value="Hint"/>
    <property type="match status" value="1"/>
</dbReference>
<protein>
    <recommendedName>
        <fullName evidence="12">DNA ligase</fullName>
        <ecNumber evidence="12">6.5.1.1</ecNumber>
    </recommendedName>
</protein>
<organism evidence="16 17">
    <name type="scientific">Candidatus Gottesmanbacteria bacterium RIFCSPLOWO2_01_FULL_48_11</name>
    <dbReference type="NCBI Taxonomy" id="1798395"/>
    <lineage>
        <taxon>Bacteria</taxon>
        <taxon>Candidatus Gottesmaniibacteriota</taxon>
    </lineage>
</organism>
<dbReference type="InterPro" id="IPR003587">
    <property type="entry name" value="Hint_dom_N"/>
</dbReference>
<dbReference type="PROSITE" id="PS50160">
    <property type="entry name" value="DNA_LIGASE_A3"/>
    <property type="match status" value="1"/>
</dbReference>
<keyword evidence="5 12" id="KW-0547">Nucleotide-binding</keyword>